<dbReference type="EMBL" id="JAENIK010000011">
    <property type="protein sequence ID" value="MBK1816974.1"/>
    <property type="molecule type" value="Genomic_DNA"/>
</dbReference>
<feature type="transmembrane region" description="Helical" evidence="1">
    <location>
        <begin position="102"/>
        <end position="122"/>
    </location>
</feature>
<feature type="transmembrane region" description="Helical" evidence="1">
    <location>
        <begin position="34"/>
        <end position="53"/>
    </location>
</feature>
<keyword evidence="1" id="KW-1133">Transmembrane helix</keyword>
<dbReference type="AlphaFoldDB" id="A0A934R4V5"/>
<evidence type="ECO:0000313" key="3">
    <source>
        <dbReference type="Proteomes" id="UP000600139"/>
    </source>
</evidence>
<dbReference type="RefSeq" id="WP_200351897.1">
    <property type="nucleotide sequence ID" value="NZ_BAABHZ010000006.1"/>
</dbReference>
<organism evidence="2 3">
    <name type="scientific">Luteolibacter yonseiensis</name>
    <dbReference type="NCBI Taxonomy" id="1144680"/>
    <lineage>
        <taxon>Bacteria</taxon>
        <taxon>Pseudomonadati</taxon>
        <taxon>Verrucomicrobiota</taxon>
        <taxon>Verrucomicrobiia</taxon>
        <taxon>Verrucomicrobiales</taxon>
        <taxon>Verrucomicrobiaceae</taxon>
        <taxon>Luteolibacter</taxon>
    </lineage>
</organism>
<evidence type="ECO:0000313" key="2">
    <source>
        <dbReference type="EMBL" id="MBK1816974.1"/>
    </source>
</evidence>
<proteinExistence type="predicted"/>
<keyword evidence="1" id="KW-0472">Membrane</keyword>
<comment type="caution">
    <text evidence="2">The sequence shown here is derived from an EMBL/GenBank/DDBJ whole genome shotgun (WGS) entry which is preliminary data.</text>
</comment>
<feature type="transmembrane region" description="Helical" evidence="1">
    <location>
        <begin position="73"/>
        <end position="90"/>
    </location>
</feature>
<keyword evidence="1" id="KW-0812">Transmembrane</keyword>
<sequence>MFVTPERWIQSPGVGAESDYEDLAYPPNGGSLKLFILGIIVPGTLTYHGYQAWASQEAWWPGRGGGVMVHGEAAQAMAAAYLSVAAFIHFRWFWGLLRAERIFQAGTVLSLFSFLIALIWALCAS</sequence>
<keyword evidence="3" id="KW-1185">Reference proteome</keyword>
<dbReference type="Proteomes" id="UP000600139">
    <property type="component" value="Unassembled WGS sequence"/>
</dbReference>
<accession>A0A934R4V5</accession>
<gene>
    <name evidence="2" type="ORF">JIN84_15220</name>
</gene>
<reference evidence="2" key="1">
    <citation type="submission" date="2021-01" db="EMBL/GenBank/DDBJ databases">
        <title>Modified the classification status of verrucomicrobia.</title>
        <authorList>
            <person name="Feng X."/>
        </authorList>
    </citation>
    <scope>NUCLEOTIDE SEQUENCE</scope>
    <source>
        <strain evidence="2">JCM 18052</strain>
    </source>
</reference>
<name>A0A934R4V5_9BACT</name>
<evidence type="ECO:0000256" key="1">
    <source>
        <dbReference type="SAM" id="Phobius"/>
    </source>
</evidence>
<protein>
    <submittedName>
        <fullName evidence="2">Uncharacterized protein</fullName>
    </submittedName>
</protein>